<feature type="transmembrane region" description="Helical" evidence="7">
    <location>
        <begin position="279"/>
        <end position="303"/>
    </location>
</feature>
<feature type="compositionally biased region" description="Basic and acidic residues" evidence="6">
    <location>
        <begin position="10"/>
        <end position="24"/>
    </location>
</feature>
<feature type="transmembrane region" description="Helical" evidence="7">
    <location>
        <begin position="60"/>
        <end position="84"/>
    </location>
</feature>
<dbReference type="PANTHER" id="PTHR30213:SF1">
    <property type="entry name" value="INNER MEMBRANE PROTEIN YHJD"/>
    <property type="match status" value="1"/>
</dbReference>
<sequence>MATTTQWNSEKTDDYGIERSRQDEPTAIDKVRDKSPMVDHLMRMQDRYVSEGGNQFAAGITYFSVLSIFPLMMLLTATAAAVLANRPELMTQLQEQITSSIEGDLSDTVNEILETAISQRAAMFGVGGLTALWSGLGWMFNLRAGISAMWNLDVNEGTGNFFVTKLKDLLGLIGLLLALVLAFGVTAIASSGIIRTIFGWVGLDEFPGMGIVFWLIGLAIGLLANFLVMLWLIKFLPRTKVPMKSALKGALVGAVAFELIKQLSTVIVSSATGNPAGAVFGPVIALMIVLYLVWRVILYVSAWTATTEESMRMVETPVPAPAVIRVRNEIKEGPSTGATLGAGAALGAVAAGAVALLRKK</sequence>
<feature type="region of interest" description="Disordered" evidence="6">
    <location>
        <begin position="1"/>
        <end position="24"/>
    </location>
</feature>
<keyword evidence="3 7" id="KW-0812">Transmembrane</keyword>
<dbReference type="AlphaFoldDB" id="A0A4P7QG94"/>
<dbReference type="RefSeq" id="WP_136140617.1">
    <property type="nucleotide sequence ID" value="NZ_CP039247.1"/>
</dbReference>
<feature type="transmembrane region" description="Helical" evidence="7">
    <location>
        <begin position="169"/>
        <end position="191"/>
    </location>
</feature>
<protein>
    <submittedName>
        <fullName evidence="8">Inner membrane protein YhjD</fullName>
    </submittedName>
</protein>
<dbReference type="PANTHER" id="PTHR30213">
    <property type="entry name" value="INNER MEMBRANE PROTEIN YHJD"/>
    <property type="match status" value="1"/>
</dbReference>
<keyword evidence="2" id="KW-1003">Cell membrane</keyword>
<evidence type="ECO:0000256" key="5">
    <source>
        <dbReference type="ARBA" id="ARBA00023136"/>
    </source>
</evidence>
<evidence type="ECO:0000313" key="9">
    <source>
        <dbReference type="Proteomes" id="UP000296352"/>
    </source>
</evidence>
<evidence type="ECO:0000256" key="2">
    <source>
        <dbReference type="ARBA" id="ARBA00022475"/>
    </source>
</evidence>
<evidence type="ECO:0000313" key="8">
    <source>
        <dbReference type="EMBL" id="QCB27794.1"/>
    </source>
</evidence>
<accession>A0A4P7QG94</accession>
<evidence type="ECO:0000256" key="4">
    <source>
        <dbReference type="ARBA" id="ARBA00022989"/>
    </source>
</evidence>
<dbReference type="OrthoDB" id="4127374at2"/>
<feature type="transmembrane region" description="Helical" evidence="7">
    <location>
        <begin position="337"/>
        <end position="357"/>
    </location>
</feature>
<keyword evidence="9" id="KW-1185">Reference proteome</keyword>
<gene>
    <name evidence="8" type="primary">yhjD</name>
    <name evidence="8" type="ORF">CENDO_02480</name>
</gene>
<dbReference type="Pfam" id="PF03631">
    <property type="entry name" value="Virul_fac_BrkB"/>
    <property type="match status" value="1"/>
</dbReference>
<dbReference type="Proteomes" id="UP000296352">
    <property type="component" value="Chromosome"/>
</dbReference>
<dbReference type="InterPro" id="IPR017039">
    <property type="entry name" value="Virul_fac_BrkB"/>
</dbReference>
<evidence type="ECO:0000256" key="7">
    <source>
        <dbReference type="SAM" id="Phobius"/>
    </source>
</evidence>
<evidence type="ECO:0000256" key="6">
    <source>
        <dbReference type="SAM" id="MobiDB-lite"/>
    </source>
</evidence>
<keyword evidence="4 7" id="KW-1133">Transmembrane helix</keyword>
<name>A0A4P7QG94_9CORY</name>
<dbReference type="KEGG" id="cee:CENDO_02480"/>
<feature type="transmembrane region" description="Helical" evidence="7">
    <location>
        <begin position="211"/>
        <end position="233"/>
    </location>
</feature>
<evidence type="ECO:0000256" key="3">
    <source>
        <dbReference type="ARBA" id="ARBA00022692"/>
    </source>
</evidence>
<comment type="subcellular location">
    <subcellularLocation>
        <location evidence="1">Cell membrane</location>
        <topology evidence="1">Multi-pass membrane protein</topology>
    </subcellularLocation>
</comment>
<reference evidence="8 9" key="1">
    <citation type="submission" date="2019-04" db="EMBL/GenBank/DDBJ databases">
        <title>Corynebacterium endometrii sp. nov., isolated from the uterus of a cow with endometritis.</title>
        <authorList>
            <person name="Ballas P."/>
            <person name="Ruckert C."/>
            <person name="Wagener K."/>
            <person name="Drillich M."/>
            <person name="Kaempfer P."/>
            <person name="Busse H.-J."/>
            <person name="Ehling-Schulz M."/>
        </authorList>
    </citation>
    <scope>NUCLEOTIDE SEQUENCE [LARGE SCALE GENOMIC DNA]</scope>
    <source>
        <strain evidence="8 9">LMM-1653</strain>
    </source>
</reference>
<evidence type="ECO:0000256" key="1">
    <source>
        <dbReference type="ARBA" id="ARBA00004651"/>
    </source>
</evidence>
<keyword evidence="5 7" id="KW-0472">Membrane</keyword>
<organism evidence="8 9">
    <name type="scientific">Corynebacterium endometrii</name>
    <dbReference type="NCBI Taxonomy" id="2488819"/>
    <lineage>
        <taxon>Bacteria</taxon>
        <taxon>Bacillati</taxon>
        <taxon>Actinomycetota</taxon>
        <taxon>Actinomycetes</taxon>
        <taxon>Mycobacteriales</taxon>
        <taxon>Corynebacteriaceae</taxon>
        <taxon>Corynebacterium</taxon>
    </lineage>
</organism>
<dbReference type="EMBL" id="CP039247">
    <property type="protein sequence ID" value="QCB27794.1"/>
    <property type="molecule type" value="Genomic_DNA"/>
</dbReference>
<proteinExistence type="predicted"/>
<dbReference type="GO" id="GO:0005886">
    <property type="term" value="C:plasma membrane"/>
    <property type="evidence" value="ECO:0007669"/>
    <property type="project" value="UniProtKB-SubCell"/>
</dbReference>